<dbReference type="GO" id="GO:0008797">
    <property type="term" value="F:aspartate ammonia-lyase activity"/>
    <property type="evidence" value="ECO:0007669"/>
    <property type="project" value="UniProtKB-EC"/>
</dbReference>
<dbReference type="PRINTS" id="PR00145">
    <property type="entry name" value="ARGSUCLYASE"/>
</dbReference>
<evidence type="ECO:0000313" key="10">
    <source>
        <dbReference type="Proteomes" id="UP000034150"/>
    </source>
</evidence>
<dbReference type="Pfam" id="PF00206">
    <property type="entry name" value="Lyase_1"/>
    <property type="match status" value="1"/>
</dbReference>
<sequence>MTPIGIDATGTRQEFDSLGTVDVPADRYWGAQTQRSLQHFSIGTDRMPIEVYHAYGLVKKACALVNEKAGRLEPRLAKVIVQAAEEAIAGELDEHFPLFVWQTGSGTQSNMNVNEVLSNRSIQLLGGQLGSQQPVGPNDHVNMGQSSNDTFPTAMHIATLDAIDGHLVPRVKALHDEIAAKSAQWMDIVKIGRTHLEDAVPLSVGQEWSGWAAQLQACLQDIDHARAGLLELAVGGTAVGTGLNAPAGFGHDVATTLAGLTGKPYVTAPNKFAALGSLDPIVRAHAAVRGLAVALMKIANDMRWLASGPRCGLGELVLPANEPGSSIMPGKVNPTQCEALVMIAIQVMGNDAAVALAGSQGNFELNAMRPVIINNVLHSIRILADGCGKFLEFSVAGTTLNEERIARYVSTSAMLVTALSPVIGYQNAAHIAEDAVARDITLREAALASGKVTGEQFDAIVDPHEMIGHGVAGA</sequence>
<dbReference type="OrthoDB" id="9802809at2"/>
<dbReference type="Proteomes" id="UP000034150">
    <property type="component" value="Unassembled WGS sequence"/>
</dbReference>
<comment type="similarity">
    <text evidence="2 4">Belongs to the class-II fumarase/aspartase family. Fumarase subfamily.</text>
</comment>
<dbReference type="FunFam" id="1.20.200.10:FF:000001">
    <property type="entry name" value="Fumarate hydratase, mitochondrial"/>
    <property type="match status" value="1"/>
</dbReference>
<dbReference type="GO" id="GO:0006106">
    <property type="term" value="P:fumarate metabolic process"/>
    <property type="evidence" value="ECO:0007669"/>
    <property type="project" value="InterPro"/>
</dbReference>
<feature type="site" description="Important for catalytic activity" evidence="4">
    <location>
        <position position="338"/>
    </location>
</feature>
<dbReference type="InterPro" id="IPR024083">
    <property type="entry name" value="Fumarase/histidase_N"/>
</dbReference>
<dbReference type="EMBL" id="SDLP01000001">
    <property type="protein sequence ID" value="TDL11674.1"/>
    <property type="molecule type" value="Genomic_DNA"/>
</dbReference>
<dbReference type="GO" id="GO:0006099">
    <property type="term" value="P:tricarboxylic acid cycle"/>
    <property type="evidence" value="ECO:0007669"/>
    <property type="project" value="UniProtKB-UniRule"/>
</dbReference>
<dbReference type="EMBL" id="LAUZ02000081">
    <property type="protein sequence ID" value="KKF00109.1"/>
    <property type="molecule type" value="Genomic_DNA"/>
</dbReference>
<dbReference type="EMBL" id="JYNU01000057">
    <property type="protein sequence ID" value="KMO69525.1"/>
    <property type="molecule type" value="Genomic_DNA"/>
</dbReference>
<dbReference type="GO" id="GO:0004333">
    <property type="term" value="F:fumarate hydratase activity"/>
    <property type="evidence" value="ECO:0007669"/>
    <property type="project" value="UniProtKB-UniRule"/>
</dbReference>
<feature type="binding site" evidence="4">
    <location>
        <begin position="331"/>
        <end position="333"/>
    </location>
    <ligand>
        <name>substrate</name>
    </ligand>
</feature>
<comment type="caution">
    <text evidence="8">The sequence shown here is derived from an EMBL/GenBank/DDBJ whole genome shotgun (WGS) entry which is preliminary data.</text>
</comment>
<comment type="subunit">
    <text evidence="4">Homotetramer.</text>
</comment>
<comment type="subcellular location">
    <subcellularLocation>
        <location evidence="4">Cytoplasm</location>
    </subcellularLocation>
</comment>
<evidence type="ECO:0000256" key="1">
    <source>
        <dbReference type="ARBA" id="ARBA00001494"/>
    </source>
</evidence>
<comment type="catalytic activity">
    <reaction evidence="4">
        <text>(S)-malate = fumarate + H2O</text>
        <dbReference type="Rhea" id="RHEA:12460"/>
        <dbReference type="ChEBI" id="CHEBI:15377"/>
        <dbReference type="ChEBI" id="CHEBI:15589"/>
        <dbReference type="ChEBI" id="CHEBI:29806"/>
        <dbReference type="EC" id="4.2.1.2"/>
    </reaction>
</comment>
<keyword evidence="10" id="KW-1185">Reference proteome</keyword>
<dbReference type="InterPro" id="IPR018951">
    <property type="entry name" value="Fumarase_C_C"/>
</dbReference>
<dbReference type="PATRIC" id="fig|1807.13.peg.4993"/>
<evidence type="ECO:0000313" key="11">
    <source>
        <dbReference type="Proteomes" id="UP000036313"/>
    </source>
</evidence>
<dbReference type="RefSeq" id="WP_046364904.1">
    <property type="nucleotide sequence ID" value="NZ_CALTXN010000026.1"/>
</dbReference>
<dbReference type="InterPro" id="IPR022761">
    <property type="entry name" value="Fumarate_lyase_N"/>
</dbReference>
<keyword evidence="4" id="KW-0816">Tricarboxylic acid cycle</keyword>
<dbReference type="FunFam" id="1.10.40.30:FF:000002">
    <property type="entry name" value="Fumarate hydratase class II"/>
    <property type="match status" value="1"/>
</dbReference>
<feature type="domain" description="Fumarate lyase N-terminal" evidence="5">
    <location>
        <begin position="19"/>
        <end position="349"/>
    </location>
</feature>
<dbReference type="PANTHER" id="PTHR11444">
    <property type="entry name" value="ASPARTATEAMMONIA/ARGININOSUCCINATE/ADENYLOSUCCINATE LYASE"/>
    <property type="match status" value="1"/>
</dbReference>
<dbReference type="PANTHER" id="PTHR11444:SF1">
    <property type="entry name" value="FUMARATE HYDRATASE, MITOCHONDRIAL"/>
    <property type="match status" value="1"/>
</dbReference>
<dbReference type="HAMAP" id="MF_00743">
    <property type="entry name" value="FumaraseC"/>
    <property type="match status" value="1"/>
</dbReference>
<feature type="active site" description="Proton donor/acceptor" evidence="4">
    <location>
        <position position="195"/>
    </location>
</feature>
<feature type="binding site" evidence="4">
    <location>
        <begin position="105"/>
        <end position="107"/>
    </location>
    <ligand>
        <name>substrate</name>
    </ligand>
</feature>
<dbReference type="PROSITE" id="PS00163">
    <property type="entry name" value="FUMARATE_LYASES"/>
    <property type="match status" value="1"/>
</dbReference>
<evidence type="ECO:0000259" key="6">
    <source>
        <dbReference type="Pfam" id="PF10415"/>
    </source>
</evidence>
<keyword evidence="3 4" id="KW-0456">Lyase</keyword>
<dbReference type="InterPro" id="IPR005677">
    <property type="entry name" value="Fum_hydII"/>
</dbReference>
<dbReference type="Gene3D" id="1.20.200.10">
    <property type="entry name" value="Fumarase/aspartase (Central domain)"/>
    <property type="match status" value="1"/>
</dbReference>
<dbReference type="Gene3D" id="1.10.40.30">
    <property type="entry name" value="Fumarase/aspartase (C-terminal domain)"/>
    <property type="match status" value="1"/>
</dbReference>
<feature type="binding site" evidence="4">
    <location>
        <position position="326"/>
    </location>
    <ligand>
        <name>substrate</name>
    </ligand>
</feature>
<protein>
    <recommendedName>
        <fullName evidence="4">Fumarate hydratase class II</fullName>
        <shortName evidence="4">Fumarase C</shortName>
        <ecNumber evidence="4">4.2.1.2</ecNumber>
    </recommendedName>
    <alternativeName>
        <fullName evidence="4">Aerobic fumarase</fullName>
    </alternativeName>
    <alternativeName>
        <fullName evidence="4">Iron-independent fumarase</fullName>
    </alternativeName>
</protein>
<dbReference type="Pfam" id="PF10415">
    <property type="entry name" value="FumaraseC_C"/>
    <property type="match status" value="1"/>
</dbReference>
<dbReference type="InterPro" id="IPR008948">
    <property type="entry name" value="L-Aspartase-like"/>
</dbReference>
<evidence type="ECO:0000313" key="12">
    <source>
        <dbReference type="Proteomes" id="UP000294952"/>
    </source>
</evidence>
<dbReference type="CDD" id="cd01362">
    <property type="entry name" value="Fumarase_classII"/>
    <property type="match status" value="1"/>
</dbReference>
<comment type="catalytic activity">
    <reaction evidence="1">
        <text>L-aspartate = fumarate + NH4(+)</text>
        <dbReference type="Rhea" id="RHEA:16601"/>
        <dbReference type="ChEBI" id="CHEBI:28938"/>
        <dbReference type="ChEBI" id="CHEBI:29806"/>
        <dbReference type="ChEBI" id="CHEBI:29991"/>
        <dbReference type="EC" id="4.3.1.1"/>
    </reaction>
</comment>
<dbReference type="UniPathway" id="UPA00223">
    <property type="reaction ID" value="UER01007"/>
</dbReference>
<feature type="binding site" evidence="4">
    <location>
        <begin position="146"/>
        <end position="148"/>
    </location>
    <ligand>
        <name>substrate</name>
    </ligand>
</feature>
<evidence type="ECO:0000256" key="3">
    <source>
        <dbReference type="ARBA" id="ARBA00023239"/>
    </source>
</evidence>
<feature type="binding site" evidence="4">
    <location>
        <position position="194"/>
    </location>
    <ligand>
        <name>substrate</name>
    </ligand>
</feature>
<dbReference type="PRINTS" id="PR00149">
    <property type="entry name" value="FUMRATELYASE"/>
</dbReference>
<comment type="pathway">
    <text evidence="4">Carbohydrate metabolism; tricarboxylic acid cycle; (S)-malate from fumarate: step 1/1.</text>
</comment>
<dbReference type="Gene3D" id="1.10.275.10">
    <property type="entry name" value="Fumarase/aspartase (N-terminal domain)"/>
    <property type="match status" value="1"/>
</dbReference>
<dbReference type="Proteomes" id="UP000294952">
    <property type="component" value="Unassembled WGS sequence"/>
</dbReference>
<reference evidence="7 10" key="2">
    <citation type="submission" date="2015-04" db="EMBL/GenBank/DDBJ databases">
        <title>Genome sequence of Mycobacterium obuense UC1.</title>
        <authorList>
            <person name="Greninger A.L."/>
            <person name="Cunningham G."/>
            <person name="Chiu C.Y."/>
            <person name="Miller S."/>
        </authorList>
    </citation>
    <scope>NUCLEOTIDE SEQUENCE [LARGE SCALE GENOMIC DNA]</scope>
    <source>
        <strain evidence="7 10">UC1</strain>
    </source>
</reference>
<feature type="domain" description="Fumarase C C-terminal" evidence="6">
    <location>
        <begin position="415"/>
        <end position="467"/>
    </location>
</feature>
<reference evidence="8 11" key="1">
    <citation type="journal article" date="2015" name="Genome Biol. Evol.">
        <title>Characterization of Three Mycobacterium spp. with Potential Use in Bioremediation by Genome Sequencing and Comparative Genomics.</title>
        <authorList>
            <person name="Das S."/>
            <person name="Pettersson B.M."/>
            <person name="Behra P.R."/>
            <person name="Ramesh M."/>
            <person name="Dasgupta S."/>
            <person name="Bhattacharya A."/>
            <person name="Kirsebom L.A."/>
        </authorList>
    </citation>
    <scope>NUCLEOTIDE SEQUENCE [LARGE SCALE GENOMIC DNA]</scope>
    <source>
        <strain evidence="8 11">DSM 44075</strain>
    </source>
</reference>
<comment type="caution">
    <text evidence="4">Lacks conserved residue(s) required for the propagation of feature annotation.</text>
</comment>
<dbReference type="InterPro" id="IPR020557">
    <property type="entry name" value="Fumarate_lyase_CS"/>
</dbReference>
<comment type="function">
    <text evidence="4">Involved in the TCA cycle. Catalyzes the stereospecific interconversion of fumarate to L-malate.</text>
</comment>
<keyword evidence="4" id="KW-0963">Cytoplasm</keyword>
<dbReference type="GO" id="GO:0006108">
    <property type="term" value="P:malate metabolic process"/>
    <property type="evidence" value="ECO:0007669"/>
    <property type="project" value="TreeGrafter"/>
</dbReference>
<feature type="active site" evidence="4">
    <location>
        <position position="325"/>
    </location>
</feature>
<evidence type="ECO:0000256" key="4">
    <source>
        <dbReference type="HAMAP-Rule" id="MF_00743"/>
    </source>
</evidence>
<dbReference type="STRING" id="1807.MOBUDSM44075_04951"/>
<dbReference type="EC" id="4.2.1.2" evidence="4"/>
<evidence type="ECO:0000259" key="5">
    <source>
        <dbReference type="Pfam" id="PF00206"/>
    </source>
</evidence>
<evidence type="ECO:0000313" key="7">
    <source>
        <dbReference type="EMBL" id="KKF00109.1"/>
    </source>
</evidence>
<organism evidence="8 11">
    <name type="scientific">Mycolicibacterium obuense</name>
    <dbReference type="NCBI Taxonomy" id="1807"/>
    <lineage>
        <taxon>Bacteria</taxon>
        <taxon>Bacillati</taxon>
        <taxon>Actinomycetota</taxon>
        <taxon>Actinomycetes</taxon>
        <taxon>Mycobacteriales</taxon>
        <taxon>Mycobacteriaceae</taxon>
        <taxon>Mycolicibacterium</taxon>
    </lineage>
</organism>
<gene>
    <name evidence="8" type="primary">fumC_2</name>
    <name evidence="4 7" type="synonym">fumC</name>
    <name evidence="9" type="ORF">EUA04_01340</name>
    <name evidence="8" type="ORF">MOBUDSM44075_04951</name>
    <name evidence="7" type="ORF">WN67_20545</name>
</gene>
<evidence type="ECO:0000256" key="2">
    <source>
        <dbReference type="ARBA" id="ARBA00009084"/>
    </source>
</evidence>
<name>A0A0J6VEU0_9MYCO</name>
<dbReference type="InterPro" id="IPR000362">
    <property type="entry name" value="Fumarate_lyase_fam"/>
</dbReference>
<comment type="miscellaneous">
    <text evidence="4">There are 2 substrate-binding sites: the catalytic A site, and the non-catalytic B site that may play a role in the transfer of substrate or product between the active site and the solvent. Alternatively, the B site may bind allosteric effectors.</text>
</comment>
<dbReference type="SUPFAM" id="SSF48557">
    <property type="entry name" value="L-aspartase-like"/>
    <property type="match status" value="1"/>
</dbReference>
<evidence type="ECO:0000313" key="9">
    <source>
        <dbReference type="EMBL" id="TDL11674.1"/>
    </source>
</evidence>
<dbReference type="FunFam" id="1.10.275.10:FF:000001">
    <property type="entry name" value="Fumarate hydratase, mitochondrial"/>
    <property type="match status" value="1"/>
</dbReference>
<dbReference type="AlphaFoldDB" id="A0A0J6VEU0"/>
<reference evidence="9 12" key="3">
    <citation type="submission" date="2019-01" db="EMBL/GenBank/DDBJ databases">
        <title>High-quality-draft genome sequences of five non-tuberculosis mycobacteriaceae isolated from a nosocomial environment.</title>
        <authorList>
            <person name="Tiago I."/>
            <person name="Alarico S."/>
            <person name="Pereira S.G."/>
            <person name="Coelho C."/>
            <person name="Maranha A."/>
            <person name="Empadinhas N."/>
        </authorList>
    </citation>
    <scope>NUCLEOTIDE SEQUENCE [LARGE SCALE GENOMIC DNA]</scope>
    <source>
        <strain evidence="9 12">22DIII</strain>
    </source>
</reference>
<dbReference type="NCBIfam" id="TIGR00979">
    <property type="entry name" value="fumC_II"/>
    <property type="match status" value="1"/>
</dbReference>
<evidence type="ECO:0000313" key="8">
    <source>
        <dbReference type="EMBL" id="KMO69525.1"/>
    </source>
</evidence>
<dbReference type="Proteomes" id="UP000036313">
    <property type="component" value="Unassembled WGS sequence"/>
</dbReference>
<dbReference type="GO" id="GO:0005737">
    <property type="term" value="C:cytoplasm"/>
    <property type="evidence" value="ECO:0007669"/>
    <property type="project" value="UniProtKB-SubCell"/>
</dbReference>
<accession>A0A0J6VEU0</accession>
<proteinExistence type="inferred from homology"/>